<comment type="caution">
    <text evidence="2">The sequence shown here is derived from an EMBL/GenBank/DDBJ whole genome shotgun (WGS) entry which is preliminary data.</text>
</comment>
<evidence type="ECO:0000313" key="3">
    <source>
        <dbReference type="Proteomes" id="UP001291623"/>
    </source>
</evidence>
<evidence type="ECO:0000256" key="1">
    <source>
        <dbReference type="SAM" id="SignalP"/>
    </source>
</evidence>
<name>A0AAE1RAP9_9SOLA</name>
<proteinExistence type="predicted"/>
<reference evidence="2" key="1">
    <citation type="submission" date="2023-12" db="EMBL/GenBank/DDBJ databases">
        <title>Genome assembly of Anisodus tanguticus.</title>
        <authorList>
            <person name="Wang Y.-J."/>
        </authorList>
    </citation>
    <scope>NUCLEOTIDE SEQUENCE</scope>
    <source>
        <strain evidence="2">KB-2021</strain>
        <tissue evidence="2">Leaf</tissue>
    </source>
</reference>
<dbReference type="Proteomes" id="UP001291623">
    <property type="component" value="Unassembled WGS sequence"/>
</dbReference>
<gene>
    <name evidence="2" type="ORF">RND71_033706</name>
</gene>
<sequence>MGNLKKNLFTLLPLSFLFFLSSSNEFHPKNLGSASDYSKAPHHHDEYDHIKNSEELFFLKQAGEGGWHMTNKKMKTLSTSTYKMKTRSLDLKRKRGKNNSDWSRKRTYSAMLPKEGDIIQSYHRLFSQNIYPCDVIFNLLKQSSRNEQQQTI</sequence>
<keyword evidence="3" id="KW-1185">Reference proteome</keyword>
<evidence type="ECO:0000313" key="2">
    <source>
        <dbReference type="EMBL" id="KAK4347367.1"/>
    </source>
</evidence>
<feature type="signal peptide" evidence="1">
    <location>
        <begin position="1"/>
        <end position="23"/>
    </location>
</feature>
<accession>A0AAE1RAP9</accession>
<organism evidence="2 3">
    <name type="scientific">Anisodus tanguticus</name>
    <dbReference type="NCBI Taxonomy" id="243964"/>
    <lineage>
        <taxon>Eukaryota</taxon>
        <taxon>Viridiplantae</taxon>
        <taxon>Streptophyta</taxon>
        <taxon>Embryophyta</taxon>
        <taxon>Tracheophyta</taxon>
        <taxon>Spermatophyta</taxon>
        <taxon>Magnoliopsida</taxon>
        <taxon>eudicotyledons</taxon>
        <taxon>Gunneridae</taxon>
        <taxon>Pentapetalae</taxon>
        <taxon>asterids</taxon>
        <taxon>lamiids</taxon>
        <taxon>Solanales</taxon>
        <taxon>Solanaceae</taxon>
        <taxon>Solanoideae</taxon>
        <taxon>Hyoscyameae</taxon>
        <taxon>Anisodus</taxon>
    </lineage>
</organism>
<dbReference type="EMBL" id="JAVYJV010000018">
    <property type="protein sequence ID" value="KAK4347367.1"/>
    <property type="molecule type" value="Genomic_DNA"/>
</dbReference>
<keyword evidence="1" id="KW-0732">Signal</keyword>
<protein>
    <submittedName>
        <fullName evidence="2">Uncharacterized protein</fullName>
    </submittedName>
</protein>
<dbReference type="AlphaFoldDB" id="A0AAE1RAP9"/>
<feature type="chain" id="PRO_5042231487" evidence="1">
    <location>
        <begin position="24"/>
        <end position="152"/>
    </location>
</feature>